<dbReference type="EMBL" id="JALJOQ010000141">
    <property type="protein sequence ID" value="KAK9794324.1"/>
    <property type="molecule type" value="Genomic_DNA"/>
</dbReference>
<dbReference type="InterPro" id="IPR019180">
    <property type="entry name" value="Oxidoreductase-like_N"/>
</dbReference>
<evidence type="ECO:0000313" key="3">
    <source>
        <dbReference type="EMBL" id="KAK9794324.1"/>
    </source>
</evidence>
<evidence type="ECO:0000313" key="4">
    <source>
        <dbReference type="Proteomes" id="UP001465755"/>
    </source>
</evidence>
<dbReference type="AlphaFoldDB" id="A0AAW1NSU7"/>
<organism evidence="3 4">
    <name type="scientific">Symbiochloris irregularis</name>
    <dbReference type="NCBI Taxonomy" id="706552"/>
    <lineage>
        <taxon>Eukaryota</taxon>
        <taxon>Viridiplantae</taxon>
        <taxon>Chlorophyta</taxon>
        <taxon>core chlorophytes</taxon>
        <taxon>Trebouxiophyceae</taxon>
        <taxon>Trebouxiales</taxon>
        <taxon>Trebouxiaceae</taxon>
        <taxon>Symbiochloris</taxon>
    </lineage>
</organism>
<feature type="compositionally biased region" description="Polar residues" evidence="1">
    <location>
        <begin position="31"/>
        <end position="44"/>
    </location>
</feature>
<proteinExistence type="predicted"/>
<feature type="region of interest" description="Disordered" evidence="1">
    <location>
        <begin position="12"/>
        <end position="63"/>
    </location>
</feature>
<name>A0AAW1NSU7_9CHLO</name>
<evidence type="ECO:0000259" key="2">
    <source>
        <dbReference type="Pfam" id="PF09791"/>
    </source>
</evidence>
<reference evidence="3 4" key="1">
    <citation type="journal article" date="2024" name="Nat. Commun.">
        <title>Phylogenomics reveals the evolutionary origins of lichenization in chlorophyte algae.</title>
        <authorList>
            <person name="Puginier C."/>
            <person name="Libourel C."/>
            <person name="Otte J."/>
            <person name="Skaloud P."/>
            <person name="Haon M."/>
            <person name="Grisel S."/>
            <person name="Petersen M."/>
            <person name="Berrin J.G."/>
            <person name="Delaux P.M."/>
            <person name="Dal Grande F."/>
            <person name="Keller J."/>
        </authorList>
    </citation>
    <scope>NUCLEOTIDE SEQUENCE [LARGE SCALE GENOMIC DNA]</scope>
    <source>
        <strain evidence="3 4">SAG 2036</strain>
    </source>
</reference>
<dbReference type="InterPro" id="IPR039251">
    <property type="entry name" value="OXLD1"/>
</dbReference>
<evidence type="ECO:0000256" key="1">
    <source>
        <dbReference type="SAM" id="MobiDB-lite"/>
    </source>
</evidence>
<dbReference type="Pfam" id="PF09791">
    <property type="entry name" value="Oxidored-like"/>
    <property type="match status" value="1"/>
</dbReference>
<dbReference type="PANTHER" id="PTHR21193">
    <property type="entry name" value="OXIDOREDUCTASE-LIKE DOMAIN-CONTAINING PROTEIN 1"/>
    <property type="match status" value="1"/>
</dbReference>
<feature type="domain" description="Oxidoreductase-like" evidence="2">
    <location>
        <begin position="57"/>
        <end position="92"/>
    </location>
</feature>
<protein>
    <recommendedName>
        <fullName evidence="2">Oxidoreductase-like domain-containing protein</fullName>
    </recommendedName>
</protein>
<accession>A0AAW1NSU7</accession>
<sequence>MLVCCLRRTLARRSQSPLAGGNRARSPGVFTVSSTGEQATQTASLKPDGKQSDALVKPTEPGPEDCCQTGCKECVWEVYWRELQAYNAELARQKGEAPPLDPFEEMEKRLFGK</sequence>
<gene>
    <name evidence="3" type="ORF">WJX73_008933</name>
</gene>
<comment type="caution">
    <text evidence="3">The sequence shown here is derived from an EMBL/GenBank/DDBJ whole genome shotgun (WGS) entry which is preliminary data.</text>
</comment>
<keyword evidence="4" id="KW-1185">Reference proteome</keyword>
<dbReference type="Proteomes" id="UP001465755">
    <property type="component" value="Unassembled WGS sequence"/>
</dbReference>
<dbReference type="PANTHER" id="PTHR21193:SF3">
    <property type="entry name" value="OXIDOREDUCTASE-LIKE DOMAIN-CONTAINING PROTEIN 1"/>
    <property type="match status" value="1"/>
</dbReference>